<comment type="caution">
    <text evidence="2">The sequence shown here is derived from an EMBL/GenBank/DDBJ whole genome shotgun (WGS) entry which is preliminary data.</text>
</comment>
<protein>
    <recommendedName>
        <fullName evidence="4">HAD family hydrolase</fullName>
    </recommendedName>
</protein>
<dbReference type="InterPro" id="IPR023214">
    <property type="entry name" value="HAD_sf"/>
</dbReference>
<keyword evidence="3" id="KW-1185">Reference proteome</keyword>
<dbReference type="SUPFAM" id="SSF53271">
    <property type="entry name" value="PRTase-like"/>
    <property type="match status" value="1"/>
</dbReference>
<dbReference type="CDD" id="cd06223">
    <property type="entry name" value="PRTases_typeI"/>
    <property type="match status" value="1"/>
</dbReference>
<evidence type="ECO:0000313" key="3">
    <source>
        <dbReference type="Proteomes" id="UP000029549"/>
    </source>
</evidence>
<dbReference type="Proteomes" id="UP000029549">
    <property type="component" value="Unassembled WGS sequence"/>
</dbReference>
<dbReference type="InterPro" id="IPR029057">
    <property type="entry name" value="PRTase-like"/>
</dbReference>
<sequence length="412" mass="46584">MLELCLFDLDNTLVKTDDLKEVREASKNNYDPGHLAHLNALIRLNPLRRIYEQHFLKKLRAYFPQLKLGVFTRAPRSYAEAVLAWAYPDFDWDVIVAYEDVSPTKPYGSGVHKAMETVGAENLNHVALIGDNDIDVKAAYNAGCLVAVDKRSWPSHMLPEHWRAHDLIPDGIIESAQDVLDFIQDHLPFLPNLERLHEGGKLQRGMRYDKVGYWAVGDTRRYSISVAGRSVSNHKSVQLLRQAHALSDSIEDNKDSAAFPQPWLEAIRNFINVTFYTIFKQKDVVVTVVPHRPSRHPRLEQLLNQLDTYLAVHPIGKLTVTCVPNLLAYTAGVKSNHNEFLTRVQRFENVRDHLVVNRPELATARKAYLVIDDVVTTGASLIYAQKRLAEAGAPDVHLLGLGKNIGDLYTYA</sequence>
<evidence type="ECO:0000313" key="2">
    <source>
        <dbReference type="EMBL" id="KGH16412.1"/>
    </source>
</evidence>
<evidence type="ECO:0000256" key="1">
    <source>
        <dbReference type="ARBA" id="ARBA00008007"/>
    </source>
</evidence>
<dbReference type="PANTHER" id="PTHR47505">
    <property type="entry name" value="DNA UTILIZATION PROTEIN YHGH"/>
    <property type="match status" value="1"/>
</dbReference>
<dbReference type="Gene3D" id="3.40.50.2020">
    <property type="match status" value="1"/>
</dbReference>
<comment type="similarity">
    <text evidence="1">Belongs to the ComF/GntX family.</text>
</comment>
<accession>A0A0E3C3M5</accession>
<dbReference type="AlphaFoldDB" id="A0A0E3C3M5"/>
<gene>
    <name evidence="2" type="ORF">P608_06430</name>
</gene>
<dbReference type="PANTHER" id="PTHR47505:SF1">
    <property type="entry name" value="DNA UTILIZATION PROTEIN YHGH"/>
    <property type="match status" value="1"/>
</dbReference>
<reference evidence="2 3" key="1">
    <citation type="submission" date="2013-09" db="EMBL/GenBank/DDBJ databases">
        <title>High correlation between genotypes and phenotypes of environmental bacteria Comamonas testosteroni strains.</title>
        <authorList>
            <person name="Liu L."/>
            <person name="Zhu W."/>
            <person name="Xia X."/>
            <person name="Xu B."/>
            <person name="Luo M."/>
            <person name="Wang G."/>
        </authorList>
    </citation>
    <scope>NUCLEOTIDE SEQUENCE [LARGE SCALE GENOMIC DNA]</scope>
    <source>
        <strain evidence="2 3">DF2</strain>
    </source>
</reference>
<dbReference type="Pfam" id="PF13419">
    <property type="entry name" value="HAD_2"/>
    <property type="match status" value="1"/>
</dbReference>
<dbReference type="InterPro" id="IPR051910">
    <property type="entry name" value="ComF/GntX_DNA_util-trans"/>
</dbReference>
<proteinExistence type="inferred from homology"/>
<dbReference type="InterPro" id="IPR036412">
    <property type="entry name" value="HAD-like_sf"/>
</dbReference>
<evidence type="ECO:0008006" key="4">
    <source>
        <dbReference type="Google" id="ProtNLM"/>
    </source>
</evidence>
<dbReference type="InterPro" id="IPR041492">
    <property type="entry name" value="HAD_2"/>
</dbReference>
<dbReference type="InterPro" id="IPR000836">
    <property type="entry name" value="PRTase_dom"/>
</dbReference>
<dbReference type="EMBL" id="AWTP01000078">
    <property type="protein sequence ID" value="KGH16412.1"/>
    <property type="molecule type" value="Genomic_DNA"/>
</dbReference>
<organism evidence="2 3">
    <name type="scientific">Comamonas thiooxydans</name>
    <dbReference type="NCBI Taxonomy" id="363952"/>
    <lineage>
        <taxon>Bacteria</taxon>
        <taxon>Pseudomonadati</taxon>
        <taxon>Pseudomonadota</taxon>
        <taxon>Betaproteobacteria</taxon>
        <taxon>Burkholderiales</taxon>
        <taxon>Comamonadaceae</taxon>
        <taxon>Comamonas</taxon>
    </lineage>
</organism>
<name>A0A0E3C3M5_9BURK</name>
<dbReference type="SUPFAM" id="SSF56784">
    <property type="entry name" value="HAD-like"/>
    <property type="match status" value="1"/>
</dbReference>
<dbReference type="Gene3D" id="3.40.50.1000">
    <property type="entry name" value="HAD superfamily/HAD-like"/>
    <property type="match status" value="1"/>
</dbReference>